<organism evidence="1 2">
    <name type="scientific">Helianthus annuus</name>
    <name type="common">Common sunflower</name>
    <dbReference type="NCBI Taxonomy" id="4232"/>
    <lineage>
        <taxon>Eukaryota</taxon>
        <taxon>Viridiplantae</taxon>
        <taxon>Streptophyta</taxon>
        <taxon>Embryophyta</taxon>
        <taxon>Tracheophyta</taxon>
        <taxon>Spermatophyta</taxon>
        <taxon>Magnoliopsida</taxon>
        <taxon>eudicotyledons</taxon>
        <taxon>Gunneridae</taxon>
        <taxon>Pentapetalae</taxon>
        <taxon>asterids</taxon>
        <taxon>campanulids</taxon>
        <taxon>Asterales</taxon>
        <taxon>Asteraceae</taxon>
        <taxon>Asteroideae</taxon>
        <taxon>Heliantheae alliance</taxon>
        <taxon>Heliantheae</taxon>
        <taxon>Helianthus</taxon>
    </lineage>
</organism>
<reference evidence="1" key="2">
    <citation type="submission" date="2020-06" db="EMBL/GenBank/DDBJ databases">
        <title>Helianthus annuus Genome sequencing and assembly Release 2.</title>
        <authorList>
            <person name="Gouzy J."/>
            <person name="Langlade N."/>
            <person name="Munos S."/>
        </authorList>
    </citation>
    <scope>NUCLEOTIDE SEQUENCE</scope>
    <source>
        <tissue evidence="1">Leaves</tissue>
    </source>
</reference>
<proteinExistence type="predicted"/>
<protein>
    <submittedName>
        <fullName evidence="1">Uncharacterized protein</fullName>
    </submittedName>
</protein>
<name>A0A9K3HLC6_HELAN</name>
<reference evidence="1" key="1">
    <citation type="journal article" date="2017" name="Nature">
        <title>The sunflower genome provides insights into oil metabolism, flowering and Asterid evolution.</title>
        <authorList>
            <person name="Badouin H."/>
            <person name="Gouzy J."/>
            <person name="Grassa C.J."/>
            <person name="Murat F."/>
            <person name="Staton S.E."/>
            <person name="Cottret L."/>
            <person name="Lelandais-Briere C."/>
            <person name="Owens G.L."/>
            <person name="Carrere S."/>
            <person name="Mayjonade B."/>
            <person name="Legrand L."/>
            <person name="Gill N."/>
            <person name="Kane N.C."/>
            <person name="Bowers J.E."/>
            <person name="Hubner S."/>
            <person name="Bellec A."/>
            <person name="Berard A."/>
            <person name="Berges H."/>
            <person name="Blanchet N."/>
            <person name="Boniface M.C."/>
            <person name="Brunel D."/>
            <person name="Catrice O."/>
            <person name="Chaidir N."/>
            <person name="Claudel C."/>
            <person name="Donnadieu C."/>
            <person name="Faraut T."/>
            <person name="Fievet G."/>
            <person name="Helmstetter N."/>
            <person name="King M."/>
            <person name="Knapp S.J."/>
            <person name="Lai Z."/>
            <person name="Le Paslier M.C."/>
            <person name="Lippi Y."/>
            <person name="Lorenzon L."/>
            <person name="Mandel J.R."/>
            <person name="Marage G."/>
            <person name="Marchand G."/>
            <person name="Marquand E."/>
            <person name="Bret-Mestries E."/>
            <person name="Morien E."/>
            <person name="Nambeesan S."/>
            <person name="Nguyen T."/>
            <person name="Pegot-Espagnet P."/>
            <person name="Pouilly N."/>
            <person name="Raftis F."/>
            <person name="Sallet E."/>
            <person name="Schiex T."/>
            <person name="Thomas J."/>
            <person name="Vandecasteele C."/>
            <person name="Vares D."/>
            <person name="Vear F."/>
            <person name="Vautrin S."/>
            <person name="Crespi M."/>
            <person name="Mangin B."/>
            <person name="Burke J.M."/>
            <person name="Salse J."/>
            <person name="Munos S."/>
            <person name="Vincourt P."/>
            <person name="Rieseberg L.H."/>
            <person name="Langlade N.B."/>
        </authorList>
    </citation>
    <scope>NUCLEOTIDE SEQUENCE</scope>
    <source>
        <tissue evidence="1">Leaves</tissue>
    </source>
</reference>
<comment type="caution">
    <text evidence="1">The sequence shown here is derived from an EMBL/GenBank/DDBJ whole genome shotgun (WGS) entry which is preliminary data.</text>
</comment>
<sequence>MVITVCSWKDRIFWISESIVFFKLVWRHPDAMLNKLKPFESELDCLKAIRKCPSMLRPFPEHLLVLMGVSTLWDRPDRDPVLMSDDTSDVVFGDAEATPGEDAVARGAEHRFEGSGYVNLPNVKGFTRVGASKVSTRRSSCCLIKTTDQPSASEPVELSNDIEASDDLEVGVGENQQGQGTTLGGLAGKKVVSLEGSGKGGEGSTNVNPGEVYVPDWKVIVGDSFKPSFVCEDVLTHFDSPVVRGSCSSMDDDLMISKNGNGCL</sequence>
<accession>A0A9K3HLC6</accession>
<evidence type="ECO:0000313" key="2">
    <source>
        <dbReference type="Proteomes" id="UP000215914"/>
    </source>
</evidence>
<dbReference type="AlphaFoldDB" id="A0A9K3HLC6"/>
<dbReference type="EMBL" id="MNCJ02000326">
    <property type="protein sequence ID" value="KAF5780447.1"/>
    <property type="molecule type" value="Genomic_DNA"/>
</dbReference>
<dbReference type="Gramene" id="mRNA:HanXRQr2_Chr11g0472001">
    <property type="protein sequence ID" value="mRNA:HanXRQr2_Chr11g0472001"/>
    <property type="gene ID" value="HanXRQr2_Chr11g0472001"/>
</dbReference>
<keyword evidence="2" id="KW-1185">Reference proteome</keyword>
<evidence type="ECO:0000313" key="1">
    <source>
        <dbReference type="EMBL" id="KAF5780447.1"/>
    </source>
</evidence>
<dbReference type="Proteomes" id="UP000215914">
    <property type="component" value="Unassembled WGS sequence"/>
</dbReference>
<gene>
    <name evidence="1" type="ORF">HanXRQr2_Chr11g0472001</name>
</gene>